<protein>
    <submittedName>
        <fullName evidence="2">Uncharacterized protein</fullName>
    </submittedName>
</protein>
<sequence length="149" mass="17048">MGKTSSTLREEKRGSFLSPRLTRRKRKEDPSEGCETSDNTMLPKSKKKYSKSGDEQSIPQVNNNVSSTNTKGRNGSSKSSTASHNGFVIERRRVLPKNPLQSIMQDGADGLYFWFVSTWMRLKRKHFDPTDFIVMMVRKIRTKCGEKAR</sequence>
<organism evidence="2 3">
    <name type="scientific">Clytia hemisphaerica</name>
    <dbReference type="NCBI Taxonomy" id="252671"/>
    <lineage>
        <taxon>Eukaryota</taxon>
        <taxon>Metazoa</taxon>
        <taxon>Cnidaria</taxon>
        <taxon>Hydrozoa</taxon>
        <taxon>Hydroidolina</taxon>
        <taxon>Leptothecata</taxon>
        <taxon>Obeliida</taxon>
        <taxon>Clytiidae</taxon>
        <taxon>Clytia</taxon>
    </lineage>
</organism>
<proteinExistence type="predicted"/>
<keyword evidence="3" id="KW-1185">Reference proteome</keyword>
<accession>A0A7M5UT03</accession>
<feature type="compositionally biased region" description="Polar residues" evidence="1">
    <location>
        <begin position="55"/>
        <end position="84"/>
    </location>
</feature>
<reference evidence="2" key="1">
    <citation type="submission" date="2021-01" db="UniProtKB">
        <authorList>
            <consortium name="EnsemblMetazoa"/>
        </authorList>
    </citation>
    <scope>IDENTIFICATION</scope>
</reference>
<feature type="region of interest" description="Disordered" evidence="1">
    <location>
        <begin position="1"/>
        <end position="91"/>
    </location>
</feature>
<dbReference type="EnsemblMetazoa" id="CLYHEMT002180.1">
    <property type="protein sequence ID" value="CLYHEMP002180.1"/>
    <property type="gene ID" value="CLYHEMG002180"/>
</dbReference>
<dbReference type="AlphaFoldDB" id="A0A7M5UT03"/>
<name>A0A7M5UT03_9CNID</name>
<evidence type="ECO:0000256" key="1">
    <source>
        <dbReference type="SAM" id="MobiDB-lite"/>
    </source>
</evidence>
<evidence type="ECO:0000313" key="2">
    <source>
        <dbReference type="EnsemblMetazoa" id="CLYHEMP002180.1"/>
    </source>
</evidence>
<evidence type="ECO:0000313" key="3">
    <source>
        <dbReference type="Proteomes" id="UP000594262"/>
    </source>
</evidence>
<dbReference type="Proteomes" id="UP000594262">
    <property type="component" value="Unplaced"/>
</dbReference>